<evidence type="ECO:0000256" key="3">
    <source>
        <dbReference type="ARBA" id="ARBA00022692"/>
    </source>
</evidence>
<feature type="domain" description="Copper resistance protein D" evidence="11">
    <location>
        <begin position="339"/>
        <end position="435"/>
    </location>
</feature>
<dbReference type="InterPro" id="IPR014756">
    <property type="entry name" value="Ig_E-set"/>
</dbReference>
<organism evidence="12 13">
    <name type="scientific">Microbacterium horticulturae</name>
    <dbReference type="NCBI Taxonomy" id="3028316"/>
    <lineage>
        <taxon>Bacteria</taxon>
        <taxon>Bacillati</taxon>
        <taxon>Actinomycetota</taxon>
        <taxon>Actinomycetes</taxon>
        <taxon>Micrococcales</taxon>
        <taxon>Microbacteriaceae</taxon>
        <taxon>Microbacterium</taxon>
    </lineage>
</organism>
<accession>A0ABY8BXP3</accession>
<name>A0ABY8BXP3_9MICO</name>
<reference evidence="12 13" key="1">
    <citation type="submission" date="2023-03" db="EMBL/GenBank/DDBJ databases">
        <title>Genome sequence of Microbacterium sp. KACC 23027.</title>
        <authorList>
            <person name="Kim S."/>
            <person name="Heo J."/>
            <person name="Kwon S.-W."/>
        </authorList>
    </citation>
    <scope>NUCLEOTIDE SEQUENCE [LARGE SCALE GENOMIC DNA]</scope>
    <source>
        <strain evidence="12 13">KACC 23027</strain>
    </source>
</reference>
<dbReference type="PANTHER" id="PTHR34820">
    <property type="entry name" value="INNER MEMBRANE PROTEIN YEBZ"/>
    <property type="match status" value="1"/>
</dbReference>
<dbReference type="InterPro" id="IPR014755">
    <property type="entry name" value="Cu-Rt/internalin_Ig-like"/>
</dbReference>
<evidence type="ECO:0000256" key="7">
    <source>
        <dbReference type="ARBA" id="ARBA00023008"/>
    </source>
</evidence>
<feature type="transmembrane region" description="Helical" evidence="9">
    <location>
        <begin position="166"/>
        <end position="186"/>
    </location>
</feature>
<keyword evidence="8 9" id="KW-0472">Membrane</keyword>
<dbReference type="Proteomes" id="UP001214553">
    <property type="component" value="Chromosome"/>
</dbReference>
<dbReference type="PANTHER" id="PTHR34820:SF4">
    <property type="entry name" value="INNER MEMBRANE PROTEIN YEBZ"/>
    <property type="match status" value="1"/>
</dbReference>
<dbReference type="RefSeq" id="WP_275277981.1">
    <property type="nucleotide sequence ID" value="NZ_CP119108.1"/>
</dbReference>
<dbReference type="Pfam" id="PF04234">
    <property type="entry name" value="CopC"/>
    <property type="match status" value="1"/>
</dbReference>
<keyword evidence="2" id="KW-1003">Cell membrane</keyword>
<evidence type="ECO:0000259" key="11">
    <source>
        <dbReference type="Pfam" id="PF05425"/>
    </source>
</evidence>
<feature type="transmembrane region" description="Helical" evidence="9">
    <location>
        <begin position="340"/>
        <end position="357"/>
    </location>
</feature>
<feature type="transmembrane region" description="Helical" evidence="9">
    <location>
        <begin position="377"/>
        <end position="397"/>
    </location>
</feature>
<evidence type="ECO:0000256" key="2">
    <source>
        <dbReference type="ARBA" id="ARBA00022475"/>
    </source>
</evidence>
<feature type="domain" description="CopC" evidence="10">
    <location>
        <begin position="43"/>
        <end position="138"/>
    </location>
</feature>
<dbReference type="Pfam" id="PF05425">
    <property type="entry name" value="CopD"/>
    <property type="match status" value="1"/>
</dbReference>
<evidence type="ECO:0000256" key="1">
    <source>
        <dbReference type="ARBA" id="ARBA00004651"/>
    </source>
</evidence>
<keyword evidence="13" id="KW-1185">Reference proteome</keyword>
<evidence type="ECO:0000256" key="8">
    <source>
        <dbReference type="ARBA" id="ARBA00023136"/>
    </source>
</evidence>
<dbReference type="SUPFAM" id="SSF81296">
    <property type="entry name" value="E set domains"/>
    <property type="match status" value="1"/>
</dbReference>
<keyword evidence="6 9" id="KW-1133">Transmembrane helix</keyword>
<protein>
    <submittedName>
        <fullName evidence="12">Copper resistance protein CopC</fullName>
    </submittedName>
</protein>
<feature type="transmembrane region" description="Helical" evidence="9">
    <location>
        <begin position="306"/>
        <end position="328"/>
    </location>
</feature>
<evidence type="ECO:0000256" key="6">
    <source>
        <dbReference type="ARBA" id="ARBA00022989"/>
    </source>
</evidence>
<evidence type="ECO:0000256" key="5">
    <source>
        <dbReference type="ARBA" id="ARBA00022729"/>
    </source>
</evidence>
<sequence length="551" mass="56984">MIAATTRRRVSRAGSHRARLVAVVVALFVLWQLLAGAMPASAHAVLVTSDPLDGARLTTAPTQVTFTFDETVQLPADGTTAVADDGTDVARGSGRLAADGRTVLVPIAPGLPDGAYTVGYRVVSADGHIVGGAVRFGVNADPDAAPAPVEASGADPLQVVSGAAQGAVYLGIILAIGTTAAALAIWPETVRRRRARAARWLGWALLVGGTLVRLLLAGPVATGSGWAGVVRMDGIRTTLAEPTSLAELVRLIVLLTTISIVVRPERQGRLTRLITAGTALAVLATVAVDGHAASGSDAWLAVPVTVLHLAAMAFWAGGLLILVTLLVGRLEATPRELARLHRWSIAAFASVGTLLATGEYMAWRQLVPLASISDTAYGRTLLVKLALVTIALGAAVASHRRLLRHALRPSRRRVRASVAIEASLTIAVIAVTTLLVALPPARTSYGPATTITAPAGDDIAQITIGSTHTGVQHLTIALRDPDGKPVPARSVTGTISADTLTGITLKLKHDDDTTWTGDVIAPVSGVWTIQLSVDLGGAGTYATAASYRVWG</sequence>
<evidence type="ECO:0000313" key="12">
    <source>
        <dbReference type="EMBL" id="WEG08652.1"/>
    </source>
</evidence>
<dbReference type="Gene3D" id="2.60.40.1220">
    <property type="match status" value="1"/>
</dbReference>
<dbReference type="InterPro" id="IPR032694">
    <property type="entry name" value="CopC/D"/>
</dbReference>
<keyword evidence="5" id="KW-0732">Signal</keyword>
<proteinExistence type="predicted"/>
<feature type="transmembrane region" description="Helical" evidence="9">
    <location>
        <begin position="242"/>
        <end position="261"/>
    </location>
</feature>
<evidence type="ECO:0000256" key="4">
    <source>
        <dbReference type="ARBA" id="ARBA00022723"/>
    </source>
</evidence>
<evidence type="ECO:0000313" key="13">
    <source>
        <dbReference type="Proteomes" id="UP001214553"/>
    </source>
</evidence>
<dbReference type="InterPro" id="IPR008457">
    <property type="entry name" value="Cu-R_CopD_dom"/>
</dbReference>
<feature type="transmembrane region" description="Helical" evidence="9">
    <location>
        <begin position="273"/>
        <end position="294"/>
    </location>
</feature>
<keyword evidence="3 9" id="KW-0812">Transmembrane</keyword>
<comment type="subcellular location">
    <subcellularLocation>
        <location evidence="1">Cell membrane</location>
        <topology evidence="1">Multi-pass membrane protein</topology>
    </subcellularLocation>
</comment>
<evidence type="ECO:0000259" key="10">
    <source>
        <dbReference type="Pfam" id="PF04234"/>
    </source>
</evidence>
<feature type="transmembrane region" description="Helical" evidence="9">
    <location>
        <begin position="198"/>
        <end position="222"/>
    </location>
</feature>
<dbReference type="EMBL" id="CP119108">
    <property type="protein sequence ID" value="WEG08652.1"/>
    <property type="molecule type" value="Genomic_DNA"/>
</dbReference>
<gene>
    <name evidence="12" type="ORF">PU630_15620</name>
</gene>
<keyword evidence="4" id="KW-0479">Metal-binding</keyword>
<dbReference type="InterPro" id="IPR007348">
    <property type="entry name" value="CopC_dom"/>
</dbReference>
<keyword evidence="7" id="KW-0186">Copper</keyword>
<feature type="transmembrane region" description="Helical" evidence="9">
    <location>
        <begin position="418"/>
        <end position="438"/>
    </location>
</feature>
<evidence type="ECO:0000256" key="9">
    <source>
        <dbReference type="SAM" id="Phobius"/>
    </source>
</evidence>